<dbReference type="Pfam" id="PF04149">
    <property type="entry name" value="DUF397"/>
    <property type="match status" value="1"/>
</dbReference>
<keyword evidence="4" id="KW-1185">Reference proteome</keyword>
<dbReference type="Proteomes" id="UP001501237">
    <property type="component" value="Unassembled WGS sequence"/>
</dbReference>
<sequence>MDLTNATWRKATRSGSNGGDCVEVTGVTSGVIAIRDSKHPESGHLTLSRTRFHAFTKHLKTTGH</sequence>
<proteinExistence type="predicted"/>
<dbReference type="EMBL" id="BAAAUV010000003">
    <property type="protein sequence ID" value="GAA3200527.1"/>
    <property type="molecule type" value="Genomic_DNA"/>
</dbReference>
<protein>
    <submittedName>
        <fullName evidence="3">DUF397 domain-containing protein</fullName>
    </submittedName>
</protein>
<feature type="region of interest" description="Disordered" evidence="1">
    <location>
        <begin position="1"/>
        <end position="20"/>
    </location>
</feature>
<organism evidence="3 4">
    <name type="scientific">Actinocorallia longicatena</name>
    <dbReference type="NCBI Taxonomy" id="111803"/>
    <lineage>
        <taxon>Bacteria</taxon>
        <taxon>Bacillati</taxon>
        <taxon>Actinomycetota</taxon>
        <taxon>Actinomycetes</taxon>
        <taxon>Streptosporangiales</taxon>
        <taxon>Thermomonosporaceae</taxon>
        <taxon>Actinocorallia</taxon>
    </lineage>
</organism>
<feature type="domain" description="DUF397" evidence="2">
    <location>
        <begin position="6"/>
        <end position="60"/>
    </location>
</feature>
<evidence type="ECO:0000313" key="4">
    <source>
        <dbReference type="Proteomes" id="UP001501237"/>
    </source>
</evidence>
<gene>
    <name evidence="3" type="ORF">GCM10010468_13260</name>
</gene>
<dbReference type="RefSeq" id="WP_344823313.1">
    <property type="nucleotide sequence ID" value="NZ_BAAAUV010000003.1"/>
</dbReference>
<accession>A0ABP6Q2H4</accession>
<reference evidence="4" key="1">
    <citation type="journal article" date="2019" name="Int. J. Syst. Evol. Microbiol.">
        <title>The Global Catalogue of Microorganisms (GCM) 10K type strain sequencing project: providing services to taxonomists for standard genome sequencing and annotation.</title>
        <authorList>
            <consortium name="The Broad Institute Genomics Platform"/>
            <consortium name="The Broad Institute Genome Sequencing Center for Infectious Disease"/>
            <person name="Wu L."/>
            <person name="Ma J."/>
        </authorList>
    </citation>
    <scope>NUCLEOTIDE SEQUENCE [LARGE SCALE GENOMIC DNA]</scope>
    <source>
        <strain evidence="4">JCM 9377</strain>
    </source>
</reference>
<name>A0ABP6Q2H4_9ACTN</name>
<comment type="caution">
    <text evidence="3">The sequence shown here is derived from an EMBL/GenBank/DDBJ whole genome shotgun (WGS) entry which is preliminary data.</text>
</comment>
<evidence type="ECO:0000313" key="3">
    <source>
        <dbReference type="EMBL" id="GAA3200527.1"/>
    </source>
</evidence>
<evidence type="ECO:0000256" key="1">
    <source>
        <dbReference type="SAM" id="MobiDB-lite"/>
    </source>
</evidence>
<dbReference type="InterPro" id="IPR007278">
    <property type="entry name" value="DUF397"/>
</dbReference>
<evidence type="ECO:0000259" key="2">
    <source>
        <dbReference type="Pfam" id="PF04149"/>
    </source>
</evidence>